<dbReference type="Proteomes" id="UP000237865">
    <property type="component" value="Unassembled WGS sequence"/>
</dbReference>
<comment type="caution">
    <text evidence="2">The sequence shown here is derived from an EMBL/GenBank/DDBJ whole genome shotgun (WGS) entry which is preliminary data.</text>
</comment>
<proteinExistence type="predicted"/>
<dbReference type="AlphaFoldDB" id="A0A2S5RG90"/>
<organism evidence="2 3">
    <name type="scientific">Williamsoniiplasma lucivorax</name>
    <dbReference type="NCBI Taxonomy" id="209274"/>
    <lineage>
        <taxon>Bacteria</taxon>
        <taxon>Bacillati</taxon>
        <taxon>Mycoplasmatota</taxon>
        <taxon>Mollicutes</taxon>
        <taxon>Entomoplasmatales</taxon>
        <taxon>Williamsoniiplasma</taxon>
    </lineage>
</organism>
<evidence type="ECO:0000313" key="2">
    <source>
        <dbReference type="EMBL" id="PPE06145.1"/>
    </source>
</evidence>
<feature type="transmembrane region" description="Helical" evidence="1">
    <location>
        <begin position="12"/>
        <end position="32"/>
    </location>
</feature>
<keyword evidence="1" id="KW-0472">Membrane</keyword>
<keyword evidence="3" id="KW-1185">Reference proteome</keyword>
<dbReference type="RefSeq" id="WP_051437333.1">
    <property type="nucleotide sequence ID" value="NZ_PHNE01000001.1"/>
</dbReference>
<feature type="transmembrane region" description="Helical" evidence="1">
    <location>
        <begin position="272"/>
        <end position="290"/>
    </location>
</feature>
<dbReference type="EMBL" id="PHNE01000001">
    <property type="protein sequence ID" value="PPE06145.1"/>
    <property type="molecule type" value="Genomic_DNA"/>
</dbReference>
<protein>
    <submittedName>
        <fullName evidence="2">Uncharacterized protein</fullName>
    </submittedName>
</protein>
<keyword evidence="1" id="KW-0812">Transmembrane</keyword>
<evidence type="ECO:0000256" key="1">
    <source>
        <dbReference type="SAM" id="Phobius"/>
    </source>
</evidence>
<gene>
    <name evidence="2" type="ORF">ELUCI_v1c04360</name>
</gene>
<keyword evidence="1" id="KW-1133">Transmembrane helix</keyword>
<reference evidence="2 3" key="1">
    <citation type="submission" date="2017-11" db="EMBL/GenBank/DDBJ databases">
        <title>Genome sequence of Entomoplasma lucivorax PIPN-2 (ATCC 49196).</title>
        <authorList>
            <person name="Lo W.-S."/>
            <person name="Gasparich G.E."/>
            <person name="Kuo C.-H."/>
        </authorList>
    </citation>
    <scope>NUCLEOTIDE SEQUENCE [LARGE SCALE GENOMIC DNA]</scope>
    <source>
        <strain evidence="2 3">PIPN-2</strain>
    </source>
</reference>
<accession>A0A2S5RG90</accession>
<name>A0A2S5RG90_9MOLU</name>
<evidence type="ECO:0000313" key="3">
    <source>
        <dbReference type="Proteomes" id="UP000237865"/>
    </source>
</evidence>
<sequence length="309" mass="35670">MKKIPIKYKIFIPLLILYFIVSWALIIPGMGLDAKLFINSVSKQINRIMPKNKYVLDPNTKMYDVIMHGPVKNSYIADAVSTINFANQEEYDMHYDQYIAFATNWFNNRWGATIKNKEAIDFNDVANDMITFDEAVATKFHSFGFVHTGIEWIFHQDGMQELFSSNVQAMAEHQDFIWTQEYYDDQIELEMLPEMLGLRVKNSIGASIVNNKVWFLNKQVDSLKFALSMQILEKPFLDKTLQASDVTSYVGINDLYHPNFALTKNLMKAATIHWLLSFAIVTSATVYLVLKIKKIKNTNKMLHIPAEVK</sequence>